<evidence type="ECO:0000313" key="1">
    <source>
        <dbReference type="Proteomes" id="UP000036681"/>
    </source>
</evidence>
<reference evidence="2" key="1">
    <citation type="submission" date="2017-02" db="UniProtKB">
        <authorList>
            <consortium name="WormBaseParasite"/>
        </authorList>
    </citation>
    <scope>IDENTIFICATION</scope>
</reference>
<name>A0A0M3HZC1_ASCLU</name>
<evidence type="ECO:0000313" key="2">
    <source>
        <dbReference type="WBParaSite" id="ALUE_0000902501-mRNA-1"/>
    </source>
</evidence>
<sequence length="95" mass="10737">MLRSMAVDYCKANNIESLIDFESMDNASRLVVAELFHAVLSFHQENEADQRESVPALLSCQMSSANIHSEPVSSIYGVNPCYNNWKIAVQRWLVC</sequence>
<protein>
    <submittedName>
        <fullName evidence="2">Calponin-homology (CH) domain-containing protein</fullName>
    </submittedName>
</protein>
<dbReference type="Proteomes" id="UP000036681">
    <property type="component" value="Unplaced"/>
</dbReference>
<keyword evidence="1" id="KW-1185">Reference proteome</keyword>
<dbReference type="AlphaFoldDB" id="A0A0M3HZC1"/>
<accession>A0A0M3HZC1</accession>
<organism evidence="1 2">
    <name type="scientific">Ascaris lumbricoides</name>
    <name type="common">Giant roundworm</name>
    <dbReference type="NCBI Taxonomy" id="6252"/>
    <lineage>
        <taxon>Eukaryota</taxon>
        <taxon>Metazoa</taxon>
        <taxon>Ecdysozoa</taxon>
        <taxon>Nematoda</taxon>
        <taxon>Chromadorea</taxon>
        <taxon>Rhabditida</taxon>
        <taxon>Spirurina</taxon>
        <taxon>Ascaridomorpha</taxon>
        <taxon>Ascaridoidea</taxon>
        <taxon>Ascarididae</taxon>
        <taxon>Ascaris</taxon>
    </lineage>
</organism>
<proteinExistence type="predicted"/>
<dbReference type="WBParaSite" id="ALUE_0000902501-mRNA-1">
    <property type="protein sequence ID" value="ALUE_0000902501-mRNA-1"/>
    <property type="gene ID" value="ALUE_0000902501"/>
</dbReference>